<proteinExistence type="predicted"/>
<name>A0ABV5Y9S3_9ACTN</name>
<dbReference type="Pfam" id="PF01370">
    <property type="entry name" value="Epimerase"/>
    <property type="match status" value="1"/>
</dbReference>
<comment type="caution">
    <text evidence="2">The sequence shown here is derived from an EMBL/GenBank/DDBJ whole genome shotgun (WGS) entry which is preliminary data.</text>
</comment>
<dbReference type="EMBL" id="JBHLZP010000028">
    <property type="protein sequence ID" value="MFB9831771.1"/>
    <property type="molecule type" value="Genomic_DNA"/>
</dbReference>
<dbReference type="PANTHER" id="PTHR48079">
    <property type="entry name" value="PROTEIN YEEZ"/>
    <property type="match status" value="1"/>
</dbReference>
<dbReference type="InterPro" id="IPR001509">
    <property type="entry name" value="Epimerase_deHydtase"/>
</dbReference>
<feature type="domain" description="NAD-dependent epimerase/dehydratase" evidence="1">
    <location>
        <begin position="3"/>
        <end position="218"/>
    </location>
</feature>
<dbReference type="CDD" id="cd05262">
    <property type="entry name" value="SDR_a7"/>
    <property type="match status" value="1"/>
</dbReference>
<dbReference type="Gene3D" id="3.40.50.720">
    <property type="entry name" value="NAD(P)-binding Rossmann-like Domain"/>
    <property type="match status" value="1"/>
</dbReference>
<keyword evidence="3" id="KW-1185">Reference proteome</keyword>
<dbReference type="PANTHER" id="PTHR48079:SF6">
    <property type="entry name" value="NAD(P)-BINDING DOMAIN-CONTAINING PROTEIN-RELATED"/>
    <property type="match status" value="1"/>
</dbReference>
<dbReference type="RefSeq" id="WP_378196532.1">
    <property type="nucleotide sequence ID" value="NZ_JBHLZP010000028.1"/>
</dbReference>
<gene>
    <name evidence="2" type="ORF">ACFFNX_06170</name>
</gene>
<dbReference type="InterPro" id="IPR036291">
    <property type="entry name" value="NAD(P)-bd_dom_sf"/>
</dbReference>
<evidence type="ECO:0000313" key="3">
    <source>
        <dbReference type="Proteomes" id="UP001589627"/>
    </source>
</evidence>
<evidence type="ECO:0000313" key="2">
    <source>
        <dbReference type="EMBL" id="MFB9831771.1"/>
    </source>
</evidence>
<reference evidence="2 3" key="1">
    <citation type="submission" date="2024-09" db="EMBL/GenBank/DDBJ databases">
        <authorList>
            <person name="Sun Q."/>
            <person name="Mori K."/>
        </authorList>
    </citation>
    <scope>NUCLEOTIDE SEQUENCE [LARGE SCALE GENOMIC DNA]</scope>
    <source>
        <strain evidence="2 3">TBRC 0563</strain>
    </source>
</reference>
<dbReference type="Proteomes" id="UP001589627">
    <property type="component" value="Unassembled WGS sequence"/>
</dbReference>
<protein>
    <submittedName>
        <fullName evidence="2">SDR family oxidoreductase</fullName>
    </submittedName>
</protein>
<evidence type="ECO:0000259" key="1">
    <source>
        <dbReference type="Pfam" id="PF01370"/>
    </source>
</evidence>
<organism evidence="2 3">
    <name type="scientific">Actinoallomurus acaciae</name>
    <dbReference type="NCBI Taxonomy" id="502577"/>
    <lineage>
        <taxon>Bacteria</taxon>
        <taxon>Bacillati</taxon>
        <taxon>Actinomycetota</taxon>
        <taxon>Actinomycetes</taxon>
        <taxon>Streptosporangiales</taxon>
        <taxon>Thermomonosporaceae</taxon>
        <taxon>Actinoallomurus</taxon>
    </lineage>
</organism>
<dbReference type="SUPFAM" id="SSF51735">
    <property type="entry name" value="NAD(P)-binding Rossmann-fold domains"/>
    <property type="match status" value="1"/>
</dbReference>
<dbReference type="InterPro" id="IPR051783">
    <property type="entry name" value="NAD(P)-dependent_oxidoreduct"/>
</dbReference>
<sequence length="308" mass="31810">MRVFVTGASGWIGSAVVPELIDAGHQVTGLARSEASAAALTAAGARVRRGTLDDLDTLRSEAAASDGVIHLAFKHDIAFSGDFASAAAADRRAVEVFGEALAGSDRPFVLASGLLGLAPGRLATERDGHVPGPAAESGPGARMATAQLALSLASRGVRSSVLRLPPTVHGEGDHGFVAALIGFARTNGASGYIGDGANRWPAVHRADAASLFRLALEKAPPASVLHPVGDEGVPTRAIAEVIGRHLDLPVAAVAPEDAAERFGWLAPMFAADSPASSALTREWMDWRPVWPGLIDDLDKGHYFQTATA</sequence>
<accession>A0ABV5Y9S3</accession>